<dbReference type="InterPro" id="IPR050767">
    <property type="entry name" value="Sel1_AlgK"/>
</dbReference>
<dbReference type="Proteomes" id="UP001301653">
    <property type="component" value="Unassembled WGS sequence"/>
</dbReference>
<dbReference type="RefSeq" id="WP_323439368.1">
    <property type="nucleotide sequence ID" value="NZ_JAYFUH010000249.1"/>
</dbReference>
<dbReference type="SUPFAM" id="SSF81901">
    <property type="entry name" value="HCP-like"/>
    <property type="match status" value="1"/>
</dbReference>
<dbReference type="PANTHER" id="PTHR11102">
    <property type="entry name" value="SEL-1-LIKE PROTEIN"/>
    <property type="match status" value="1"/>
</dbReference>
<name>A0ABU5V816_9GAMM</name>
<reference evidence="1 2" key="1">
    <citation type="submission" date="2023-12" db="EMBL/GenBank/DDBJ databases">
        <title>Stenotrophomonas guangdongensis sp. nov., isolated from wilted pepper plants (Capsicum annuum).</title>
        <authorList>
            <person name="Qiu M."/>
            <person name="Li Y."/>
            <person name="Liu Q."/>
            <person name="Zhang X."/>
            <person name="Huang Y."/>
            <person name="Guo R."/>
            <person name="Hu M."/>
            <person name="Zhou J."/>
            <person name="Zhou X."/>
        </authorList>
    </citation>
    <scope>NUCLEOTIDE SEQUENCE [LARGE SCALE GENOMIC DNA]</scope>
    <source>
        <strain evidence="1 2">MH1</strain>
    </source>
</reference>
<sequence length="298" mass="32707">MIPHAPLLLLGALALFILAGCASTRTHRPSDDSERQALAATADGQFDSALRMARLYRSRNDPRALDWYARAAAIPPRTHHSASAEEQLGTILERGRLDSGDAPQEPEHVVLKPSPRKAYRWYRSAAYHGSPYAMADLGRWHADRGDMAGALRWRMRHAVYMRELYKLAPLRAAAGEPASVGRLRLDGPSLNAVIARIQRDAARGDAEAQVDLGALHEAGLGVAEDTAEALRWYQRAGAQGNVYGQYFAGLALGRGSKGLQADVDAAAAWFAQSQAQQFYLAEEAYWRKAIAPPFFIFE</sequence>
<dbReference type="InterPro" id="IPR011990">
    <property type="entry name" value="TPR-like_helical_dom_sf"/>
</dbReference>
<dbReference type="SMART" id="SM00671">
    <property type="entry name" value="SEL1"/>
    <property type="match status" value="4"/>
</dbReference>
<dbReference type="EMBL" id="JAYFUH010000249">
    <property type="protein sequence ID" value="MEA5668933.1"/>
    <property type="molecule type" value="Genomic_DNA"/>
</dbReference>
<dbReference type="PANTHER" id="PTHR11102:SF160">
    <property type="entry name" value="ERAD-ASSOCIATED E3 UBIQUITIN-PROTEIN LIGASE COMPONENT HRD3"/>
    <property type="match status" value="1"/>
</dbReference>
<evidence type="ECO:0000313" key="1">
    <source>
        <dbReference type="EMBL" id="MEA5668933.1"/>
    </source>
</evidence>
<keyword evidence="2" id="KW-1185">Reference proteome</keyword>
<comment type="caution">
    <text evidence="1">The sequence shown here is derived from an EMBL/GenBank/DDBJ whole genome shotgun (WGS) entry which is preliminary data.</text>
</comment>
<organism evidence="1 2">
    <name type="scientific">Stenotrophomonas capsici</name>
    <dbReference type="NCBI Taxonomy" id="3110230"/>
    <lineage>
        <taxon>Bacteria</taxon>
        <taxon>Pseudomonadati</taxon>
        <taxon>Pseudomonadota</taxon>
        <taxon>Gammaproteobacteria</taxon>
        <taxon>Lysobacterales</taxon>
        <taxon>Lysobacteraceae</taxon>
        <taxon>Stenotrophomonas</taxon>
    </lineage>
</organism>
<dbReference type="Gene3D" id="1.25.40.10">
    <property type="entry name" value="Tetratricopeptide repeat domain"/>
    <property type="match status" value="2"/>
</dbReference>
<dbReference type="InterPro" id="IPR006597">
    <property type="entry name" value="Sel1-like"/>
</dbReference>
<accession>A0ABU5V816</accession>
<gene>
    <name evidence="1" type="ORF">VA603_15400</name>
</gene>
<protein>
    <submittedName>
        <fullName evidence="1">Tetratricopeptide repeat protein</fullName>
    </submittedName>
</protein>
<dbReference type="Pfam" id="PF08238">
    <property type="entry name" value="Sel1"/>
    <property type="match status" value="4"/>
</dbReference>
<proteinExistence type="predicted"/>
<evidence type="ECO:0000313" key="2">
    <source>
        <dbReference type="Proteomes" id="UP001301653"/>
    </source>
</evidence>